<dbReference type="Proteomes" id="UP000183760">
    <property type="component" value="Unassembled WGS sequence"/>
</dbReference>
<sequence>MSTDTSTTPLQDKLAAYWRELLGAEVVRQQDHFLEVGGNSLMATMLANRIEEELGVQLSMVDLFDTLEHVTAVCEEQLREQGRTFPAA</sequence>
<name>A0A511SUY5_MYXFU</name>
<proteinExistence type="predicted"/>
<dbReference type="PROSITE" id="PS50075">
    <property type="entry name" value="CARRIER"/>
    <property type="match status" value="1"/>
</dbReference>
<feature type="domain" description="Carrier" evidence="3">
    <location>
        <begin position="5"/>
        <end position="81"/>
    </location>
</feature>
<dbReference type="SUPFAM" id="SSF47336">
    <property type="entry name" value="ACP-like"/>
    <property type="match status" value="1"/>
</dbReference>
<dbReference type="EMBL" id="BJXR01000005">
    <property type="protein sequence ID" value="GEN05113.1"/>
    <property type="molecule type" value="Genomic_DNA"/>
</dbReference>
<evidence type="ECO:0000313" key="6">
    <source>
        <dbReference type="Proteomes" id="UP000183760"/>
    </source>
</evidence>
<reference evidence="5 6" key="1">
    <citation type="submission" date="2016-10" db="EMBL/GenBank/DDBJ databases">
        <authorList>
            <person name="Varghese N."/>
            <person name="Submissions S."/>
        </authorList>
    </citation>
    <scope>NUCLEOTIDE SEQUENCE [LARGE SCALE GENOMIC DNA]</scope>
    <source>
        <strain evidence="5 6">DSM 16525</strain>
    </source>
</reference>
<dbReference type="EMBL" id="FOIB01000001">
    <property type="protein sequence ID" value="SET17636.1"/>
    <property type="molecule type" value="Genomic_DNA"/>
</dbReference>
<dbReference type="STRING" id="1334629.MFUL124B02_07615"/>
<evidence type="ECO:0000313" key="7">
    <source>
        <dbReference type="Proteomes" id="UP000321514"/>
    </source>
</evidence>
<reference evidence="4 7" key="2">
    <citation type="submission" date="2019-07" db="EMBL/GenBank/DDBJ databases">
        <title>Whole genome shotgun sequence of Myxococcus fulvus NBRC 100333.</title>
        <authorList>
            <person name="Hosoyama A."/>
            <person name="Uohara A."/>
            <person name="Ohji S."/>
            <person name="Ichikawa N."/>
        </authorList>
    </citation>
    <scope>NUCLEOTIDE SEQUENCE [LARGE SCALE GENOMIC DNA]</scope>
    <source>
        <strain evidence="4 7">NBRC 100333</strain>
    </source>
</reference>
<dbReference type="Pfam" id="PF00550">
    <property type="entry name" value="PP-binding"/>
    <property type="match status" value="1"/>
</dbReference>
<evidence type="ECO:0000256" key="2">
    <source>
        <dbReference type="ARBA" id="ARBA00022553"/>
    </source>
</evidence>
<evidence type="ECO:0000259" key="3">
    <source>
        <dbReference type="PROSITE" id="PS50075"/>
    </source>
</evidence>
<keyword evidence="6" id="KW-1185">Reference proteome</keyword>
<protein>
    <submittedName>
        <fullName evidence="5">Phosphopantetheine attachment site</fullName>
    </submittedName>
</protein>
<evidence type="ECO:0000256" key="1">
    <source>
        <dbReference type="ARBA" id="ARBA00022450"/>
    </source>
</evidence>
<dbReference type="InterPro" id="IPR036736">
    <property type="entry name" value="ACP-like_sf"/>
</dbReference>
<organism evidence="4 7">
    <name type="scientific">Myxococcus fulvus</name>
    <dbReference type="NCBI Taxonomy" id="33"/>
    <lineage>
        <taxon>Bacteria</taxon>
        <taxon>Pseudomonadati</taxon>
        <taxon>Myxococcota</taxon>
        <taxon>Myxococcia</taxon>
        <taxon>Myxococcales</taxon>
        <taxon>Cystobacterineae</taxon>
        <taxon>Myxococcaceae</taxon>
        <taxon>Myxococcus</taxon>
    </lineage>
</organism>
<keyword evidence="2" id="KW-0597">Phosphoprotein</keyword>
<dbReference type="RefSeq" id="WP_074949765.1">
    <property type="nucleotide sequence ID" value="NZ_BJXR01000005.1"/>
</dbReference>
<gene>
    <name evidence="4" type="ORF">MFU01_01500</name>
    <name evidence="5" type="ORF">SAMN05443572_1011342</name>
</gene>
<dbReference type="InterPro" id="IPR006162">
    <property type="entry name" value="Ppantetheine_attach_site"/>
</dbReference>
<dbReference type="OrthoDB" id="5382793at2"/>
<comment type="caution">
    <text evidence="4">The sequence shown here is derived from an EMBL/GenBank/DDBJ whole genome shotgun (WGS) entry which is preliminary data.</text>
</comment>
<evidence type="ECO:0000313" key="4">
    <source>
        <dbReference type="EMBL" id="GEN05113.1"/>
    </source>
</evidence>
<dbReference type="Proteomes" id="UP000321514">
    <property type="component" value="Unassembled WGS sequence"/>
</dbReference>
<dbReference type="PROSITE" id="PS00012">
    <property type="entry name" value="PHOSPHOPANTETHEINE"/>
    <property type="match status" value="1"/>
</dbReference>
<evidence type="ECO:0000313" key="5">
    <source>
        <dbReference type="EMBL" id="SET17636.1"/>
    </source>
</evidence>
<keyword evidence="1" id="KW-0596">Phosphopantetheine</keyword>
<dbReference type="Gene3D" id="1.10.1200.10">
    <property type="entry name" value="ACP-like"/>
    <property type="match status" value="1"/>
</dbReference>
<dbReference type="InterPro" id="IPR009081">
    <property type="entry name" value="PP-bd_ACP"/>
</dbReference>
<dbReference type="AlphaFoldDB" id="A0A511SUY5"/>
<accession>A0A511SUY5</accession>